<dbReference type="Gene3D" id="3.40.50.300">
    <property type="entry name" value="P-loop containing nucleotide triphosphate hydrolases"/>
    <property type="match status" value="1"/>
</dbReference>
<sequence>MITAEALTKNYGTKRAVDSVSFTVQPGKVTGFLGPNGAGKSTTMRMIVGLDRPSIGNVTVNGRKYAEHAAPLREVGALLEAKSVHKSRSARTHLRALAATHSIPKKRVDDVIELTGLEAVATKKVGGFSLGMGQRLGIAVALLGDPQTLILDEPVNGLDPEGVLWVRNLARHQAAQGKTVFISSHLMSEMALTADHLIVIGRGRIIADAPIDQVIGGTNVPTCRVKTDSAEELMNALAAQDVQLTRLDAATVEVAGLDGRAIATRAMETGIMIYELTPVKQSLEAAYMALTQDEVEYHSHVGNPLTTANSGKQA</sequence>
<dbReference type="SMART" id="SM00382">
    <property type="entry name" value="AAA"/>
    <property type="match status" value="1"/>
</dbReference>
<protein>
    <submittedName>
        <fullName evidence="6">ABC transporter ATP-binding protein</fullName>
    </submittedName>
</protein>
<evidence type="ECO:0000313" key="7">
    <source>
        <dbReference type="Proteomes" id="UP000323856"/>
    </source>
</evidence>
<dbReference type="CDD" id="cd03268">
    <property type="entry name" value="ABC_BcrA_bacitracin_resist"/>
    <property type="match status" value="1"/>
</dbReference>
<gene>
    <name evidence="6" type="ORF">FQ154_02800</name>
</gene>
<dbReference type="InterPro" id="IPR003439">
    <property type="entry name" value="ABC_transporter-like_ATP-bd"/>
</dbReference>
<reference evidence="6 7" key="1">
    <citation type="submission" date="2019-07" db="EMBL/GenBank/DDBJ databases">
        <title>Analysis of the biochemical properties, biological activity and biotechnological potential of siderophores and biosurfactants produced by Antarctic psychrotolerant bacteria.</title>
        <authorList>
            <person name="Styczynski M."/>
            <person name="Krucon T."/>
            <person name="Decewicz P."/>
            <person name="Dziewit L."/>
        </authorList>
    </citation>
    <scope>NUCLEOTIDE SEQUENCE [LARGE SCALE GENOMIC DNA]</scope>
    <source>
        <strain evidence="6 7">ANT_H27</strain>
    </source>
</reference>
<accession>A0A5B0ENP9</accession>
<evidence type="ECO:0000259" key="5">
    <source>
        <dbReference type="PROSITE" id="PS50893"/>
    </source>
</evidence>
<proteinExistence type="inferred from homology"/>
<dbReference type="InterPro" id="IPR003593">
    <property type="entry name" value="AAA+_ATPase"/>
</dbReference>
<comment type="similarity">
    <text evidence="1">Belongs to the ABC transporter superfamily.</text>
</comment>
<organism evidence="6 7">
    <name type="scientific">Paeniglutamicibacter gangotriensis</name>
    <dbReference type="NCBI Taxonomy" id="254787"/>
    <lineage>
        <taxon>Bacteria</taxon>
        <taxon>Bacillati</taxon>
        <taxon>Actinomycetota</taxon>
        <taxon>Actinomycetes</taxon>
        <taxon>Micrococcales</taxon>
        <taxon>Micrococcaceae</taxon>
        <taxon>Paeniglutamicibacter</taxon>
    </lineage>
</organism>
<dbReference type="PROSITE" id="PS50893">
    <property type="entry name" value="ABC_TRANSPORTER_2"/>
    <property type="match status" value="1"/>
</dbReference>
<evidence type="ECO:0000256" key="3">
    <source>
        <dbReference type="ARBA" id="ARBA00022741"/>
    </source>
</evidence>
<dbReference type="PANTHER" id="PTHR43335:SF4">
    <property type="entry name" value="ABC TRANSPORTER, ATP-BINDING PROTEIN"/>
    <property type="match status" value="1"/>
</dbReference>
<dbReference type="OrthoDB" id="9804819at2"/>
<keyword evidence="4 6" id="KW-0067">ATP-binding</keyword>
<keyword evidence="3" id="KW-0547">Nucleotide-binding</keyword>
<comment type="caution">
    <text evidence="6">The sequence shown here is derived from an EMBL/GenBank/DDBJ whole genome shotgun (WGS) entry which is preliminary data.</text>
</comment>
<dbReference type="PANTHER" id="PTHR43335">
    <property type="entry name" value="ABC TRANSPORTER, ATP-BINDING PROTEIN"/>
    <property type="match status" value="1"/>
</dbReference>
<dbReference type="AlphaFoldDB" id="A0A5B0ENP9"/>
<dbReference type="GO" id="GO:0016887">
    <property type="term" value="F:ATP hydrolysis activity"/>
    <property type="evidence" value="ECO:0007669"/>
    <property type="project" value="InterPro"/>
</dbReference>
<dbReference type="Pfam" id="PF00005">
    <property type="entry name" value="ABC_tran"/>
    <property type="match status" value="1"/>
</dbReference>
<dbReference type="EMBL" id="VOBL01000002">
    <property type="protein sequence ID" value="KAA0979370.1"/>
    <property type="molecule type" value="Genomic_DNA"/>
</dbReference>
<dbReference type="SUPFAM" id="SSF52540">
    <property type="entry name" value="P-loop containing nucleoside triphosphate hydrolases"/>
    <property type="match status" value="1"/>
</dbReference>
<evidence type="ECO:0000313" key="6">
    <source>
        <dbReference type="EMBL" id="KAA0979370.1"/>
    </source>
</evidence>
<dbReference type="InterPro" id="IPR027417">
    <property type="entry name" value="P-loop_NTPase"/>
</dbReference>
<evidence type="ECO:0000256" key="1">
    <source>
        <dbReference type="ARBA" id="ARBA00005417"/>
    </source>
</evidence>
<evidence type="ECO:0000256" key="2">
    <source>
        <dbReference type="ARBA" id="ARBA00022448"/>
    </source>
</evidence>
<dbReference type="RefSeq" id="WP_149618607.1">
    <property type="nucleotide sequence ID" value="NZ_VOBL01000002.1"/>
</dbReference>
<dbReference type="GO" id="GO:0005524">
    <property type="term" value="F:ATP binding"/>
    <property type="evidence" value="ECO:0007669"/>
    <property type="project" value="UniProtKB-KW"/>
</dbReference>
<keyword evidence="2" id="KW-0813">Transport</keyword>
<evidence type="ECO:0000256" key="4">
    <source>
        <dbReference type="ARBA" id="ARBA00022840"/>
    </source>
</evidence>
<name>A0A5B0ENP9_9MICC</name>
<dbReference type="Proteomes" id="UP000323856">
    <property type="component" value="Unassembled WGS sequence"/>
</dbReference>
<feature type="domain" description="ABC transporter" evidence="5">
    <location>
        <begin position="2"/>
        <end position="227"/>
    </location>
</feature>